<dbReference type="EMBL" id="BDEQ01000001">
    <property type="protein sequence ID" value="GAT96664.1"/>
    <property type="molecule type" value="Genomic_DNA"/>
</dbReference>
<dbReference type="EMBL" id="BDEQ01000001">
    <property type="protein sequence ID" value="GAT97888.1"/>
    <property type="molecule type" value="Genomic_DNA"/>
</dbReference>
<evidence type="ECO:0000313" key="1">
    <source>
        <dbReference type="EMBL" id="GAT96664.1"/>
    </source>
</evidence>
<dbReference type="OMA" id="MEIVVDK"/>
<comment type="caution">
    <text evidence="1">The sequence shown here is derived from an EMBL/GenBank/DDBJ whole genome shotgun (WGS) entry which is preliminary data.</text>
</comment>
<dbReference type="VEuPathDB" id="AmoebaDB:EHI5A_252500"/>
<organism evidence="1 3">
    <name type="scientific">Entamoeba histolytica</name>
    <dbReference type="NCBI Taxonomy" id="5759"/>
    <lineage>
        <taxon>Eukaryota</taxon>
        <taxon>Amoebozoa</taxon>
        <taxon>Evosea</taxon>
        <taxon>Archamoebae</taxon>
        <taxon>Mastigamoebida</taxon>
        <taxon>Entamoebidae</taxon>
        <taxon>Entamoeba</taxon>
    </lineage>
</organism>
<dbReference type="VEuPathDB" id="AmoebaDB:KM1_236950"/>
<accession>A0A5K1VFG2</accession>
<evidence type="ECO:0000313" key="2">
    <source>
        <dbReference type="EMBL" id="GAT97888.1"/>
    </source>
</evidence>
<evidence type="ECO:0000313" key="3">
    <source>
        <dbReference type="Proteomes" id="UP000078387"/>
    </source>
</evidence>
<dbReference type="AlphaFoldDB" id="A0A5K1VFG2"/>
<reference evidence="1 3" key="1">
    <citation type="submission" date="2016-05" db="EMBL/GenBank/DDBJ databases">
        <title>First whole genome sequencing of Entamoeba histolytica HM1:IMSS-clone-6.</title>
        <authorList>
            <person name="Mukherjee Avik.K."/>
            <person name="Izumyama S."/>
            <person name="Nakada-Tsukui K."/>
            <person name="Nozaki T."/>
        </authorList>
    </citation>
    <scope>NUCLEOTIDE SEQUENCE [LARGE SCALE GENOMIC DNA]</scope>
    <source>
        <strain evidence="1 3">HM1:IMSS clone 6</strain>
    </source>
</reference>
<dbReference type="Proteomes" id="UP000078387">
    <property type="component" value="Unassembled WGS sequence"/>
</dbReference>
<proteinExistence type="predicted"/>
<dbReference type="VEuPathDB" id="AmoebaDB:EHI_058530"/>
<protein>
    <submittedName>
        <fullName evidence="1">Uncharacterized protein</fullName>
    </submittedName>
</protein>
<gene>
    <name evidence="2" type="ORF">CL6EHI_036630</name>
    <name evidence="1" type="ORF">CL6EHI_058530</name>
</gene>
<sequence length="153" mass="17163">MSIRIEQCVVLNILKHFRNTHSSFNNQTHCGGRMYGVVNDESIVEITGSTPKSGEGKLKITKDVFGQNCYCVGMYVCGGSKDLTEQQLEYLSKVKENIGSSFVVYINPTESLKRNSLVMEGYILENESTKELKSVDVVLYTSSLQKNFIAQME</sequence>
<name>A0A5K1VFG2_ENTHI</name>
<dbReference type="Gene3D" id="3.40.140.10">
    <property type="entry name" value="Cytidine Deaminase, domain 2"/>
    <property type="match status" value="1"/>
</dbReference>